<dbReference type="PRINTS" id="PR00171">
    <property type="entry name" value="SUGRTRNSPORT"/>
</dbReference>
<protein>
    <recommendedName>
        <fullName evidence="9">Major facilitator superfamily (MFS) profile domain-containing protein</fullName>
    </recommendedName>
</protein>
<evidence type="ECO:0000313" key="11">
    <source>
        <dbReference type="Proteomes" id="UP001465976"/>
    </source>
</evidence>
<proteinExistence type="inferred from homology"/>
<comment type="catalytic activity">
    <reaction evidence="7">
        <text>myo-inositol(out) + H(+)(out) = myo-inositol(in) + H(+)(in)</text>
        <dbReference type="Rhea" id="RHEA:60364"/>
        <dbReference type="ChEBI" id="CHEBI:15378"/>
        <dbReference type="ChEBI" id="CHEBI:17268"/>
    </reaction>
</comment>
<dbReference type="Gene3D" id="1.20.1250.20">
    <property type="entry name" value="MFS general substrate transporter like domains"/>
    <property type="match status" value="1"/>
</dbReference>
<dbReference type="InterPro" id="IPR036259">
    <property type="entry name" value="MFS_trans_sf"/>
</dbReference>
<feature type="transmembrane region" description="Helical" evidence="8">
    <location>
        <begin position="198"/>
        <end position="219"/>
    </location>
</feature>
<evidence type="ECO:0000256" key="6">
    <source>
        <dbReference type="ARBA" id="ARBA00023136"/>
    </source>
</evidence>
<dbReference type="InterPro" id="IPR050360">
    <property type="entry name" value="MFS_Sugar_Transporters"/>
</dbReference>
<keyword evidence="11" id="KW-1185">Reference proteome</keyword>
<feature type="transmembrane region" description="Helical" evidence="8">
    <location>
        <begin position="108"/>
        <end position="127"/>
    </location>
</feature>
<evidence type="ECO:0000256" key="1">
    <source>
        <dbReference type="ARBA" id="ARBA00004141"/>
    </source>
</evidence>
<evidence type="ECO:0000256" key="4">
    <source>
        <dbReference type="ARBA" id="ARBA00022692"/>
    </source>
</evidence>
<organism evidence="10 11">
    <name type="scientific">Marasmius crinis-equi</name>
    <dbReference type="NCBI Taxonomy" id="585013"/>
    <lineage>
        <taxon>Eukaryota</taxon>
        <taxon>Fungi</taxon>
        <taxon>Dikarya</taxon>
        <taxon>Basidiomycota</taxon>
        <taxon>Agaricomycotina</taxon>
        <taxon>Agaricomycetes</taxon>
        <taxon>Agaricomycetidae</taxon>
        <taxon>Agaricales</taxon>
        <taxon>Marasmiineae</taxon>
        <taxon>Marasmiaceae</taxon>
        <taxon>Marasmius</taxon>
    </lineage>
</organism>
<comment type="caution">
    <text evidence="10">The sequence shown here is derived from an EMBL/GenBank/DDBJ whole genome shotgun (WGS) entry which is preliminary data.</text>
</comment>
<evidence type="ECO:0000256" key="2">
    <source>
        <dbReference type="ARBA" id="ARBA00010992"/>
    </source>
</evidence>
<gene>
    <name evidence="10" type="ORF">V5O48_001017</name>
</gene>
<evidence type="ECO:0000259" key="9">
    <source>
        <dbReference type="PROSITE" id="PS50850"/>
    </source>
</evidence>
<accession>A0ABR3G058</accession>
<dbReference type="InterPro" id="IPR003663">
    <property type="entry name" value="Sugar/inositol_transpt"/>
</dbReference>
<keyword evidence="4 8" id="KW-0812">Transmembrane</keyword>
<feature type="transmembrane region" description="Helical" evidence="8">
    <location>
        <begin position="454"/>
        <end position="473"/>
    </location>
</feature>
<comment type="subcellular location">
    <subcellularLocation>
        <location evidence="1">Membrane</location>
        <topology evidence="1">Multi-pass membrane protein</topology>
    </subcellularLocation>
</comment>
<feature type="transmembrane region" description="Helical" evidence="8">
    <location>
        <begin position="425"/>
        <end position="442"/>
    </location>
</feature>
<dbReference type="EMBL" id="JBAHYK010000018">
    <property type="protein sequence ID" value="KAL0581023.1"/>
    <property type="molecule type" value="Genomic_DNA"/>
</dbReference>
<feature type="transmembrane region" description="Helical" evidence="8">
    <location>
        <begin position="139"/>
        <end position="159"/>
    </location>
</feature>
<feature type="transmembrane region" description="Helical" evidence="8">
    <location>
        <begin position="323"/>
        <end position="342"/>
    </location>
</feature>
<evidence type="ECO:0000256" key="3">
    <source>
        <dbReference type="ARBA" id="ARBA00022448"/>
    </source>
</evidence>
<comment type="similarity">
    <text evidence="2">Belongs to the major facilitator superfamily. Sugar transporter (TC 2.A.1.1) family.</text>
</comment>
<reference evidence="10 11" key="1">
    <citation type="submission" date="2024-02" db="EMBL/GenBank/DDBJ databases">
        <title>A draft genome for the cacao thread blight pathogen Marasmius crinis-equi.</title>
        <authorList>
            <person name="Cohen S.P."/>
            <person name="Baruah I.K."/>
            <person name="Amoako-Attah I."/>
            <person name="Bukari Y."/>
            <person name="Meinhardt L.W."/>
            <person name="Bailey B.A."/>
        </authorList>
    </citation>
    <scope>NUCLEOTIDE SEQUENCE [LARGE SCALE GENOMIC DNA]</scope>
    <source>
        <strain evidence="10 11">GH-76</strain>
    </source>
</reference>
<sequence length="518" mass="58246">METARSSRKQRPKKFSFADIPNNTDERWWRDPGLRVNVLHCVGCCMSTFYLGYDQSLLTGLQAIPAWGEYFGHPTGNRLGLITAAIFFPAIIFCPLGGWIANRYGRRVAIWIGVVLIIAGAIANALSKSVDQFIGSRTVIGVGGAMVKVAAPALVQELAHPRLRSVLGAMYYGFYFTGSILSSWMCVAGLFIEGEWGWRFPTMFQIFGPLLVTAITITAPESPRFYVKRGEDQRALEILAKYHANGHKEDELVQWEMREIAMALEHESGGSKTSYVDFFRTSGNRRRLITTVILGLGSNWVGNGVVSYYLAPVLQSVGVTRPLQITSINAGLAMWSLPWAWFGAFRSEHWGRRPLFFTSTWGMFFSYAFVMGLSAGFATKHQTGMGIAAIPFLFLFNAFFAIAWTPLPYQYTTEIMPYSLRTKGLAIYTILNQLGNAFNQFVNPIALQSLQWKYYSVYLSILVLFFFLEYFFFPETRGLSLEEITYVFDHGIKGARQAATRELKNARSDDHKADSGEH</sequence>
<feature type="transmembrane region" description="Helical" evidence="8">
    <location>
        <begin position="171"/>
        <end position="192"/>
    </location>
</feature>
<keyword evidence="3" id="KW-0813">Transport</keyword>
<dbReference type="Proteomes" id="UP001465976">
    <property type="component" value="Unassembled WGS sequence"/>
</dbReference>
<evidence type="ECO:0000313" key="10">
    <source>
        <dbReference type="EMBL" id="KAL0581023.1"/>
    </source>
</evidence>
<feature type="transmembrane region" description="Helical" evidence="8">
    <location>
        <begin position="288"/>
        <end position="311"/>
    </location>
</feature>
<dbReference type="PANTHER" id="PTHR48022:SF52">
    <property type="entry name" value="SUGAR TRANSPORTER, PUTATIVE-RELATED"/>
    <property type="match status" value="1"/>
</dbReference>
<dbReference type="InterPro" id="IPR020846">
    <property type="entry name" value="MFS_dom"/>
</dbReference>
<dbReference type="PANTHER" id="PTHR48022">
    <property type="entry name" value="PLASTIDIC GLUCOSE TRANSPORTER 4"/>
    <property type="match status" value="1"/>
</dbReference>
<dbReference type="PROSITE" id="PS50850">
    <property type="entry name" value="MFS"/>
    <property type="match status" value="1"/>
</dbReference>
<dbReference type="SUPFAM" id="SSF103473">
    <property type="entry name" value="MFS general substrate transporter"/>
    <property type="match status" value="1"/>
</dbReference>
<feature type="transmembrane region" description="Helical" evidence="8">
    <location>
        <begin position="79"/>
        <end position="101"/>
    </location>
</feature>
<name>A0ABR3G058_9AGAR</name>
<evidence type="ECO:0000256" key="8">
    <source>
        <dbReference type="SAM" id="Phobius"/>
    </source>
</evidence>
<feature type="transmembrane region" description="Helical" evidence="8">
    <location>
        <begin position="384"/>
        <end position="404"/>
    </location>
</feature>
<dbReference type="InterPro" id="IPR005828">
    <property type="entry name" value="MFS_sugar_transport-like"/>
</dbReference>
<feature type="domain" description="Major facilitator superfamily (MFS) profile" evidence="9">
    <location>
        <begin position="40"/>
        <end position="477"/>
    </location>
</feature>
<evidence type="ECO:0000256" key="7">
    <source>
        <dbReference type="ARBA" id="ARBA00049119"/>
    </source>
</evidence>
<keyword evidence="5 8" id="KW-1133">Transmembrane helix</keyword>
<keyword evidence="6 8" id="KW-0472">Membrane</keyword>
<evidence type="ECO:0000256" key="5">
    <source>
        <dbReference type="ARBA" id="ARBA00022989"/>
    </source>
</evidence>
<feature type="transmembrane region" description="Helical" evidence="8">
    <location>
        <begin position="354"/>
        <end position="378"/>
    </location>
</feature>
<dbReference type="Pfam" id="PF00083">
    <property type="entry name" value="Sugar_tr"/>
    <property type="match status" value="1"/>
</dbReference>